<sequence length="318" mass="35590">MDEERNSLPEFKDGEDKEQKIKISITPAGAAFLGLALVFVLYQFGGALLTLLIFGFEIDKADVNAVRLLTAGGQILLILLPSLLLAKFIYTDVTSILKFKVPDKKEIVLFVIGMIIITPLLQNYLYIQNYLIAKAAENYGAIKSIKEIVDQLDKLLESAYGSLLVSNSIFEASLIIFIIAVVPAICEEVFFRGYVLSSFQLKFSPFLSALITGLFFGIYHFNPYGLIPLIALGTYFGFAAYKSESIFVPMILHFLNNFFAVTAYLILGEQELISSNVVPEKDVLVYFISLVVLIILFAAFVFYVNRKYKLEEQTKGEL</sequence>
<dbReference type="KEGG" id="mro:MROS_1630"/>
<dbReference type="OrthoDB" id="1523022at2"/>
<organism evidence="3 4">
    <name type="scientific">Melioribacter roseus (strain DSM 23840 / JCM 17771 / VKM B-2668 / P3M-2)</name>
    <dbReference type="NCBI Taxonomy" id="1191523"/>
    <lineage>
        <taxon>Bacteria</taxon>
        <taxon>Pseudomonadati</taxon>
        <taxon>Ignavibacteriota</taxon>
        <taxon>Ignavibacteria</taxon>
        <taxon>Ignavibacteriales</taxon>
        <taxon>Melioribacteraceae</taxon>
        <taxon>Melioribacter</taxon>
    </lineage>
</organism>
<dbReference type="PANTHER" id="PTHR43592">
    <property type="entry name" value="CAAX AMINO TERMINAL PROTEASE"/>
    <property type="match status" value="1"/>
</dbReference>
<dbReference type="eggNOG" id="COG1266">
    <property type="taxonomic scope" value="Bacteria"/>
</dbReference>
<name>I6ZS28_MELRP</name>
<gene>
    <name evidence="3" type="ordered locus">MROS_1630</name>
</gene>
<proteinExistence type="predicted"/>
<feature type="transmembrane region" description="Helical" evidence="1">
    <location>
        <begin position="203"/>
        <end position="219"/>
    </location>
</feature>
<dbReference type="Proteomes" id="UP000009011">
    <property type="component" value="Chromosome"/>
</dbReference>
<dbReference type="GO" id="GO:0004175">
    <property type="term" value="F:endopeptidase activity"/>
    <property type="evidence" value="ECO:0007669"/>
    <property type="project" value="UniProtKB-ARBA"/>
</dbReference>
<evidence type="ECO:0000259" key="2">
    <source>
        <dbReference type="Pfam" id="PF02517"/>
    </source>
</evidence>
<keyword evidence="3" id="KW-0378">Hydrolase</keyword>
<dbReference type="PATRIC" id="fig|1191523.3.peg.1728"/>
<dbReference type="AlphaFoldDB" id="I6ZS28"/>
<feature type="transmembrane region" description="Helical" evidence="1">
    <location>
        <begin position="283"/>
        <end position="304"/>
    </location>
</feature>
<accession>I6ZS28</accession>
<dbReference type="STRING" id="1191523.MROS_1630"/>
<feature type="transmembrane region" description="Helical" evidence="1">
    <location>
        <begin position="107"/>
        <end position="127"/>
    </location>
</feature>
<reference evidence="3 4" key="1">
    <citation type="journal article" date="2013" name="PLoS ONE">
        <title>Genomic analysis of Melioribacter roseus, facultatively anaerobic organotrophic bacterium representing a novel deep lineage within Bacteriodetes/Chlorobi group.</title>
        <authorList>
            <person name="Kadnikov V.V."/>
            <person name="Mardanov A.V."/>
            <person name="Podosokorskaya O.A."/>
            <person name="Gavrilov S.N."/>
            <person name="Kublanov I.V."/>
            <person name="Beletsky A.V."/>
            <person name="Bonch-Osmolovskaya E.A."/>
            <person name="Ravin N.V."/>
        </authorList>
    </citation>
    <scope>NUCLEOTIDE SEQUENCE [LARGE SCALE GENOMIC DNA]</scope>
    <source>
        <strain evidence="4">JCM 17771 / P3M-2</strain>
    </source>
</reference>
<feature type="transmembrane region" description="Helical" evidence="1">
    <location>
        <begin position="30"/>
        <end position="56"/>
    </location>
</feature>
<dbReference type="InterPro" id="IPR003675">
    <property type="entry name" value="Rce1/LyrA-like_dom"/>
</dbReference>
<dbReference type="RefSeq" id="WP_014856298.1">
    <property type="nucleotide sequence ID" value="NC_018178.1"/>
</dbReference>
<feature type="transmembrane region" description="Helical" evidence="1">
    <location>
        <begin position="68"/>
        <end position="86"/>
    </location>
</feature>
<keyword evidence="1" id="KW-1133">Transmembrane helix</keyword>
<dbReference type="PANTHER" id="PTHR43592:SF15">
    <property type="entry name" value="CAAX AMINO TERMINAL PROTEASE FAMILY PROTEIN"/>
    <property type="match status" value="1"/>
</dbReference>
<keyword evidence="1" id="KW-0472">Membrane</keyword>
<keyword evidence="1" id="KW-0812">Transmembrane</keyword>
<dbReference type="EMBL" id="CP003557">
    <property type="protein sequence ID" value="AFN74864.1"/>
    <property type="molecule type" value="Genomic_DNA"/>
</dbReference>
<dbReference type="HOGENOM" id="CLU_862698_0_0_10"/>
<feature type="transmembrane region" description="Helical" evidence="1">
    <location>
        <begin position="225"/>
        <end position="241"/>
    </location>
</feature>
<dbReference type="GO" id="GO:0080120">
    <property type="term" value="P:CAAX-box protein maturation"/>
    <property type="evidence" value="ECO:0007669"/>
    <property type="project" value="UniProtKB-ARBA"/>
</dbReference>
<evidence type="ECO:0000256" key="1">
    <source>
        <dbReference type="SAM" id="Phobius"/>
    </source>
</evidence>
<feature type="transmembrane region" description="Helical" evidence="1">
    <location>
        <begin position="246"/>
        <end position="267"/>
    </location>
</feature>
<feature type="transmembrane region" description="Helical" evidence="1">
    <location>
        <begin position="172"/>
        <end position="191"/>
    </location>
</feature>
<evidence type="ECO:0000313" key="3">
    <source>
        <dbReference type="EMBL" id="AFN74864.1"/>
    </source>
</evidence>
<feature type="domain" description="CAAX prenyl protease 2/Lysostaphin resistance protein A-like" evidence="2">
    <location>
        <begin position="173"/>
        <end position="259"/>
    </location>
</feature>
<keyword evidence="3" id="KW-0645">Protease</keyword>
<protein>
    <submittedName>
        <fullName evidence="3">Metal-dependent protease-like protein</fullName>
    </submittedName>
</protein>
<dbReference type="Pfam" id="PF02517">
    <property type="entry name" value="Rce1-like"/>
    <property type="match status" value="1"/>
</dbReference>
<keyword evidence="4" id="KW-1185">Reference proteome</keyword>
<evidence type="ECO:0000313" key="4">
    <source>
        <dbReference type="Proteomes" id="UP000009011"/>
    </source>
</evidence>
<dbReference type="GO" id="GO:0006508">
    <property type="term" value="P:proteolysis"/>
    <property type="evidence" value="ECO:0007669"/>
    <property type="project" value="UniProtKB-KW"/>
</dbReference>